<feature type="compositionally biased region" description="Polar residues" evidence="1">
    <location>
        <begin position="69"/>
        <end position="80"/>
    </location>
</feature>
<protein>
    <submittedName>
        <fullName evidence="2">Uncharacterized protein</fullName>
    </submittedName>
</protein>
<feature type="region of interest" description="Disordered" evidence="1">
    <location>
        <begin position="20"/>
        <end position="82"/>
    </location>
</feature>
<evidence type="ECO:0000313" key="2">
    <source>
        <dbReference type="EMBL" id="KAJ8362453.1"/>
    </source>
</evidence>
<accession>A0AAD7R4P8</accession>
<sequence length="211" mass="22746">MTPPSRGLRSLKTDSCRCYASRKRSQTTQLALHLNQHRAARTERDAAEDNNTQGRDRAHTQRPRHRSSKLQATGSNQQATEPAILITGDVTINSIHAYEAVEDKAYLPPDLAASPDDVQNPDIQTSAPISQEKHTMCSPPDIQSSSPSASPSASLAAPPTQPSDERDSVCHVRPSPSSTPPPPGRNGSQTTRCATSGQHHPPPPRQTMSVV</sequence>
<evidence type="ECO:0000313" key="3">
    <source>
        <dbReference type="Proteomes" id="UP001221898"/>
    </source>
</evidence>
<dbReference type="Proteomes" id="UP001221898">
    <property type="component" value="Unassembled WGS sequence"/>
</dbReference>
<organism evidence="2 3">
    <name type="scientific">Aldrovandia affinis</name>
    <dbReference type="NCBI Taxonomy" id="143900"/>
    <lineage>
        <taxon>Eukaryota</taxon>
        <taxon>Metazoa</taxon>
        <taxon>Chordata</taxon>
        <taxon>Craniata</taxon>
        <taxon>Vertebrata</taxon>
        <taxon>Euteleostomi</taxon>
        <taxon>Actinopterygii</taxon>
        <taxon>Neopterygii</taxon>
        <taxon>Teleostei</taxon>
        <taxon>Notacanthiformes</taxon>
        <taxon>Halosauridae</taxon>
        <taxon>Aldrovandia</taxon>
    </lineage>
</organism>
<feature type="region of interest" description="Disordered" evidence="1">
    <location>
        <begin position="129"/>
        <end position="211"/>
    </location>
</feature>
<gene>
    <name evidence="2" type="ORF">AAFF_G00373930</name>
</gene>
<evidence type="ECO:0000256" key="1">
    <source>
        <dbReference type="SAM" id="MobiDB-lite"/>
    </source>
</evidence>
<name>A0AAD7R4P8_9TELE</name>
<feature type="compositionally biased region" description="Low complexity" evidence="1">
    <location>
        <begin position="138"/>
        <end position="158"/>
    </location>
</feature>
<proteinExistence type="predicted"/>
<comment type="caution">
    <text evidence="2">The sequence shown here is derived from an EMBL/GenBank/DDBJ whole genome shotgun (WGS) entry which is preliminary data.</text>
</comment>
<keyword evidence="3" id="KW-1185">Reference proteome</keyword>
<dbReference type="AlphaFoldDB" id="A0AAD7R4P8"/>
<dbReference type="EMBL" id="JAINUG010000664">
    <property type="protein sequence ID" value="KAJ8362453.1"/>
    <property type="molecule type" value="Genomic_DNA"/>
</dbReference>
<reference evidence="2" key="1">
    <citation type="journal article" date="2023" name="Science">
        <title>Genome structures resolve the early diversification of teleost fishes.</title>
        <authorList>
            <person name="Parey E."/>
            <person name="Louis A."/>
            <person name="Montfort J."/>
            <person name="Bouchez O."/>
            <person name="Roques C."/>
            <person name="Iampietro C."/>
            <person name="Lluch J."/>
            <person name="Castinel A."/>
            <person name="Donnadieu C."/>
            <person name="Desvignes T."/>
            <person name="Floi Bucao C."/>
            <person name="Jouanno E."/>
            <person name="Wen M."/>
            <person name="Mejri S."/>
            <person name="Dirks R."/>
            <person name="Jansen H."/>
            <person name="Henkel C."/>
            <person name="Chen W.J."/>
            <person name="Zahm M."/>
            <person name="Cabau C."/>
            <person name="Klopp C."/>
            <person name="Thompson A.W."/>
            <person name="Robinson-Rechavi M."/>
            <person name="Braasch I."/>
            <person name="Lecointre G."/>
            <person name="Bobe J."/>
            <person name="Postlethwait J.H."/>
            <person name="Berthelot C."/>
            <person name="Roest Crollius H."/>
            <person name="Guiguen Y."/>
        </authorList>
    </citation>
    <scope>NUCLEOTIDE SEQUENCE</scope>
    <source>
        <strain evidence="2">NC1722</strain>
    </source>
</reference>
<feature type="compositionally biased region" description="Polar residues" evidence="1">
    <location>
        <begin position="186"/>
        <end position="198"/>
    </location>
</feature>